<dbReference type="Proteomes" id="UP000660680">
    <property type="component" value="Unassembled WGS sequence"/>
</dbReference>
<protein>
    <submittedName>
        <fullName evidence="2">Uncharacterized protein</fullName>
    </submittedName>
</protein>
<evidence type="ECO:0000313" key="3">
    <source>
        <dbReference type="Proteomes" id="UP000660680"/>
    </source>
</evidence>
<feature type="transmembrane region" description="Helical" evidence="1">
    <location>
        <begin position="12"/>
        <end position="32"/>
    </location>
</feature>
<reference evidence="2" key="1">
    <citation type="journal article" date="2014" name="Int. J. Syst. Evol. Microbiol.">
        <title>Complete genome sequence of Corynebacterium casei LMG S-19264T (=DSM 44701T), isolated from a smear-ripened cheese.</title>
        <authorList>
            <consortium name="US DOE Joint Genome Institute (JGI-PGF)"/>
            <person name="Walter F."/>
            <person name="Albersmeier A."/>
            <person name="Kalinowski J."/>
            <person name="Ruckert C."/>
        </authorList>
    </citation>
    <scope>NUCLEOTIDE SEQUENCE</scope>
    <source>
        <strain evidence="2">JCM 3276</strain>
    </source>
</reference>
<comment type="caution">
    <text evidence="2">The sequence shown here is derived from an EMBL/GenBank/DDBJ whole genome shotgun (WGS) entry which is preliminary data.</text>
</comment>
<organism evidence="2 3">
    <name type="scientific">Actinokineospora fastidiosa</name>
    <dbReference type="NCBI Taxonomy" id="1816"/>
    <lineage>
        <taxon>Bacteria</taxon>
        <taxon>Bacillati</taxon>
        <taxon>Actinomycetota</taxon>
        <taxon>Actinomycetes</taxon>
        <taxon>Pseudonocardiales</taxon>
        <taxon>Pseudonocardiaceae</taxon>
        <taxon>Actinokineospora</taxon>
    </lineage>
</organism>
<keyword evidence="1" id="KW-0472">Membrane</keyword>
<accession>A0A918GUB1</accession>
<sequence length="320" mass="35871">MTGPNDFLTAMAGSTAGMVAIVGGFLVSRFVGMESEQQTLRRLVGDATARVELARAREEEARESHYRKEADELFNDHAVLEKIIRGESDLAELIRVANIYVDAPDDYLATVLASVKSEAGAALEKIRPYAQDSAKTLNQLRDESDWESFRVARLKDVTIRREAAWEVVHKLLYKVAIAKKKRAASRSGGFGFVDPIDIAISGIEPAWIVARRARLRDERIGELQRAGQHLADLEEERRRYVNQYYALGRPKAVLYSGLVVLLYYSIVGLALPIYYLSVGPDVFTPAVKSLLWWFLSGLAAFAIYLIIVARRVTRVRNLNL</sequence>
<dbReference type="AlphaFoldDB" id="A0A918GUB1"/>
<name>A0A918GUB1_9PSEU</name>
<keyword evidence="3" id="KW-1185">Reference proteome</keyword>
<evidence type="ECO:0000313" key="2">
    <source>
        <dbReference type="EMBL" id="GGS61329.1"/>
    </source>
</evidence>
<keyword evidence="1" id="KW-0812">Transmembrane</keyword>
<reference evidence="2" key="2">
    <citation type="submission" date="2020-09" db="EMBL/GenBank/DDBJ databases">
        <authorList>
            <person name="Sun Q."/>
            <person name="Ohkuma M."/>
        </authorList>
    </citation>
    <scope>NUCLEOTIDE SEQUENCE</scope>
    <source>
        <strain evidence="2">JCM 3276</strain>
    </source>
</reference>
<feature type="transmembrane region" description="Helical" evidence="1">
    <location>
        <begin position="290"/>
        <end position="309"/>
    </location>
</feature>
<evidence type="ECO:0000256" key="1">
    <source>
        <dbReference type="SAM" id="Phobius"/>
    </source>
</evidence>
<dbReference type="EMBL" id="BMRB01000016">
    <property type="protein sequence ID" value="GGS61329.1"/>
    <property type="molecule type" value="Genomic_DNA"/>
</dbReference>
<gene>
    <name evidence="2" type="ORF">GCM10010171_65150</name>
</gene>
<dbReference type="RefSeq" id="WP_189214484.1">
    <property type="nucleotide sequence ID" value="NZ_BMRB01000016.1"/>
</dbReference>
<feature type="transmembrane region" description="Helical" evidence="1">
    <location>
        <begin position="252"/>
        <end position="275"/>
    </location>
</feature>
<proteinExistence type="predicted"/>
<keyword evidence="1" id="KW-1133">Transmembrane helix</keyword>